<dbReference type="Proteomes" id="UP000789860">
    <property type="component" value="Unassembled WGS sequence"/>
</dbReference>
<protein>
    <submittedName>
        <fullName evidence="1">6739_t:CDS:1</fullName>
    </submittedName>
</protein>
<accession>A0ACA9JWN3</accession>
<reference evidence="1" key="1">
    <citation type="submission" date="2021-06" db="EMBL/GenBank/DDBJ databases">
        <authorList>
            <person name="Kallberg Y."/>
            <person name="Tangrot J."/>
            <person name="Rosling A."/>
        </authorList>
    </citation>
    <scope>NUCLEOTIDE SEQUENCE</scope>
    <source>
        <strain evidence="1">AU212A</strain>
    </source>
</reference>
<name>A0ACA9JWN3_9GLOM</name>
<gene>
    <name evidence="1" type="ORF">SCALOS_LOCUS562</name>
</gene>
<evidence type="ECO:0000313" key="2">
    <source>
        <dbReference type="Proteomes" id="UP000789860"/>
    </source>
</evidence>
<dbReference type="EMBL" id="CAJVPM010000282">
    <property type="protein sequence ID" value="CAG8440172.1"/>
    <property type="molecule type" value="Genomic_DNA"/>
</dbReference>
<evidence type="ECO:0000313" key="1">
    <source>
        <dbReference type="EMBL" id="CAG8440172.1"/>
    </source>
</evidence>
<keyword evidence="2" id="KW-1185">Reference proteome</keyword>
<sequence length="176" mass="19622">MAIARDHAHARWVKACNGEIPPNSFWEGDHAIGRGYYQNGLHVGYVKPGQGLFIGWDGSEHILKEYEVLGGDKSHFHWVQCHGRCQPQGFTPLKGGYEADGKEQFIGRVDNYQGKDRIGKAGPHLIDGMNFAVDGREISWSLDIFIGLCETVEDGRDEMVHSVRSYHSVGVIETPT</sequence>
<proteinExistence type="predicted"/>
<organism evidence="1 2">
    <name type="scientific">Scutellospora calospora</name>
    <dbReference type="NCBI Taxonomy" id="85575"/>
    <lineage>
        <taxon>Eukaryota</taxon>
        <taxon>Fungi</taxon>
        <taxon>Fungi incertae sedis</taxon>
        <taxon>Mucoromycota</taxon>
        <taxon>Glomeromycotina</taxon>
        <taxon>Glomeromycetes</taxon>
        <taxon>Diversisporales</taxon>
        <taxon>Gigasporaceae</taxon>
        <taxon>Scutellospora</taxon>
    </lineage>
</organism>
<comment type="caution">
    <text evidence="1">The sequence shown here is derived from an EMBL/GenBank/DDBJ whole genome shotgun (WGS) entry which is preliminary data.</text>
</comment>